<evidence type="ECO:0000256" key="1">
    <source>
        <dbReference type="SAM" id="Phobius"/>
    </source>
</evidence>
<dbReference type="AlphaFoldDB" id="A0A9P1FPX1"/>
<dbReference type="Proteomes" id="UP001152797">
    <property type="component" value="Unassembled WGS sequence"/>
</dbReference>
<reference evidence="2" key="1">
    <citation type="submission" date="2022-10" db="EMBL/GenBank/DDBJ databases">
        <authorList>
            <person name="Chen Y."/>
            <person name="Dougan E. K."/>
            <person name="Chan C."/>
            <person name="Rhodes N."/>
            <person name="Thang M."/>
        </authorList>
    </citation>
    <scope>NUCLEOTIDE SEQUENCE</scope>
</reference>
<organism evidence="2">
    <name type="scientific">Cladocopium goreaui</name>
    <dbReference type="NCBI Taxonomy" id="2562237"/>
    <lineage>
        <taxon>Eukaryota</taxon>
        <taxon>Sar</taxon>
        <taxon>Alveolata</taxon>
        <taxon>Dinophyceae</taxon>
        <taxon>Suessiales</taxon>
        <taxon>Symbiodiniaceae</taxon>
        <taxon>Cladocopium</taxon>
    </lineage>
</organism>
<evidence type="ECO:0000313" key="3">
    <source>
        <dbReference type="EMBL" id="CAL1137231.1"/>
    </source>
</evidence>
<sequence>MAVEDQQLIADAQNEERSAGGWRRASGPLVLGLLGSNLLLLCMVLWLAITAGAGSPSADGPTDHDLMLPLHSEFRREQQEQRHLFDVNLFDEPDEPYEDYPTENAIVKTTCVIDAVQAATYLGKAVENAIVKTTCVIDAVQAATYLGKAVVNIYRAEICPDDEPLGCTAPVAHAITSILWLTAFLTSASSTCAATISQGGSCAAAILRDLATAGSTIYGFDEDCYLTKPRETSWRVYQRWYQHLLPEPEERRLRSTRGAQNLTAYRAKSAEIAAKLRNLTAPSAGGRAVLPNVLFDAESKGLPRDLVSKEQKVRAVDAKHNYNTEPGWCFERFERLFWPTVLLEVGLSPIVLPYPAIMRLQRHLPLKWFKGVCSI</sequence>
<comment type="caution">
    <text evidence="2">The sequence shown here is derived from an EMBL/GenBank/DDBJ whole genome shotgun (WGS) entry which is preliminary data.</text>
</comment>
<feature type="transmembrane region" description="Helical" evidence="1">
    <location>
        <begin position="29"/>
        <end position="49"/>
    </location>
</feature>
<reference evidence="3" key="2">
    <citation type="submission" date="2024-04" db="EMBL/GenBank/DDBJ databases">
        <authorList>
            <person name="Chen Y."/>
            <person name="Shah S."/>
            <person name="Dougan E. K."/>
            <person name="Thang M."/>
            <person name="Chan C."/>
        </authorList>
    </citation>
    <scope>NUCLEOTIDE SEQUENCE [LARGE SCALE GENOMIC DNA]</scope>
</reference>
<keyword evidence="4" id="KW-1185">Reference proteome</keyword>
<keyword evidence="1" id="KW-0812">Transmembrane</keyword>
<accession>A0A9P1FPX1</accession>
<gene>
    <name evidence="2" type="ORF">C1SCF055_LOCUS11433</name>
</gene>
<dbReference type="EMBL" id="CAMXCT020000840">
    <property type="protein sequence ID" value="CAL1137231.1"/>
    <property type="molecule type" value="Genomic_DNA"/>
</dbReference>
<proteinExistence type="predicted"/>
<protein>
    <submittedName>
        <fullName evidence="2">Uncharacterized protein</fullName>
    </submittedName>
</protein>
<evidence type="ECO:0000313" key="2">
    <source>
        <dbReference type="EMBL" id="CAI3983856.1"/>
    </source>
</evidence>
<dbReference type="EMBL" id="CAMXCT030000840">
    <property type="protein sequence ID" value="CAL4771168.1"/>
    <property type="molecule type" value="Genomic_DNA"/>
</dbReference>
<name>A0A9P1FPX1_9DINO</name>
<dbReference type="EMBL" id="CAMXCT010000840">
    <property type="protein sequence ID" value="CAI3983856.1"/>
    <property type="molecule type" value="Genomic_DNA"/>
</dbReference>
<evidence type="ECO:0000313" key="4">
    <source>
        <dbReference type="Proteomes" id="UP001152797"/>
    </source>
</evidence>
<keyword evidence="1" id="KW-1133">Transmembrane helix</keyword>
<keyword evidence="1" id="KW-0472">Membrane</keyword>